<protein>
    <submittedName>
        <fullName evidence="1">Uncharacterized protein</fullName>
    </submittedName>
</protein>
<organism evidence="1 2">
    <name type="scientific">Symbiodinium natans</name>
    <dbReference type="NCBI Taxonomy" id="878477"/>
    <lineage>
        <taxon>Eukaryota</taxon>
        <taxon>Sar</taxon>
        <taxon>Alveolata</taxon>
        <taxon>Dinophyceae</taxon>
        <taxon>Suessiales</taxon>
        <taxon>Symbiodiniaceae</taxon>
        <taxon>Symbiodinium</taxon>
    </lineage>
</organism>
<dbReference type="EMBL" id="CAJNDS010000154">
    <property type="protein sequence ID" value="CAE6971178.1"/>
    <property type="molecule type" value="Genomic_DNA"/>
</dbReference>
<sequence length="330" mass="37479">MENCASVWLPRILREHLSGPAALRALRSCRSLNQLWPRCLQAGEGFWILEQLQRVALGQLLARDEDLFNCFLWAREDMKSRRILYQTFGDTIEIRTGVPPEQDEHTTKLVVRSLSETFQAMKGDESLELMTRVLAFPKKMSERLPELFAGTLKIVGEESPALRAMGLENWEVSKHTQNNEKPNNRWTSFCFHRPQPKIPLGIFHLHGEFDLPGGDGAAELTLAYVSTDLDFVVASRDYCEYPIYRHLATKVSSSWEEAEALLRAGFCSHGAKLPSLSKEGTEMEEIFAKIHTPDGWEVEKSTMYLGDDRCVMGCPRLEAVYQDAKQLAAE</sequence>
<accession>A0A812I3L1</accession>
<reference evidence="1" key="1">
    <citation type="submission" date="2021-02" db="EMBL/GenBank/DDBJ databases">
        <authorList>
            <person name="Dougan E. K."/>
            <person name="Rhodes N."/>
            <person name="Thang M."/>
            <person name="Chan C."/>
        </authorList>
    </citation>
    <scope>NUCLEOTIDE SEQUENCE</scope>
</reference>
<name>A0A812I3L1_9DINO</name>
<dbReference type="AlphaFoldDB" id="A0A812I3L1"/>
<gene>
    <name evidence="1" type="ORF">SNAT2548_LOCUS2565</name>
</gene>
<dbReference type="Proteomes" id="UP000604046">
    <property type="component" value="Unassembled WGS sequence"/>
</dbReference>
<evidence type="ECO:0000313" key="1">
    <source>
        <dbReference type="EMBL" id="CAE6971178.1"/>
    </source>
</evidence>
<keyword evidence="2" id="KW-1185">Reference proteome</keyword>
<proteinExistence type="predicted"/>
<evidence type="ECO:0000313" key="2">
    <source>
        <dbReference type="Proteomes" id="UP000604046"/>
    </source>
</evidence>
<comment type="caution">
    <text evidence="1">The sequence shown here is derived from an EMBL/GenBank/DDBJ whole genome shotgun (WGS) entry which is preliminary data.</text>
</comment>
<dbReference type="OrthoDB" id="408746at2759"/>